<dbReference type="EMBL" id="BGPR01003369">
    <property type="protein sequence ID" value="GBM87255.1"/>
    <property type="molecule type" value="Genomic_DNA"/>
</dbReference>
<name>A0A4Y2JBG1_ARAVE</name>
<dbReference type="AlphaFoldDB" id="A0A4Y2JBG1"/>
<dbReference type="OrthoDB" id="6434514at2759"/>
<sequence length="247" mass="29057">TNNKIRPVFILSPGMYFPCYAENLLLNSTDEPQKIHLGSRYGQRMIRRYDLNIQRSDEMLIVFEPSVVLSIHSPFVPVNPLGQGSLLKLGYKYNIYIRLEEEKLLPFPYETNCTNYEDLWSKSSRHTPRSQEMCKELCLHDLFEPNKNMTPEFEMLEYPLELCLAMECQTSFEDRKVLERCRKDCKKSCRNLKYTSTIIETVLDNPKKEIRDFDSKKSMRSFAFITSNRKSGRLSRSLYNKATQSSR</sequence>
<organism evidence="1 2">
    <name type="scientific">Araneus ventricosus</name>
    <name type="common">Orbweaver spider</name>
    <name type="synonym">Epeira ventricosa</name>
    <dbReference type="NCBI Taxonomy" id="182803"/>
    <lineage>
        <taxon>Eukaryota</taxon>
        <taxon>Metazoa</taxon>
        <taxon>Ecdysozoa</taxon>
        <taxon>Arthropoda</taxon>
        <taxon>Chelicerata</taxon>
        <taxon>Arachnida</taxon>
        <taxon>Araneae</taxon>
        <taxon>Araneomorphae</taxon>
        <taxon>Entelegynae</taxon>
        <taxon>Araneoidea</taxon>
        <taxon>Araneidae</taxon>
        <taxon>Araneus</taxon>
    </lineage>
</organism>
<evidence type="ECO:0000313" key="1">
    <source>
        <dbReference type="EMBL" id="GBM87255.1"/>
    </source>
</evidence>
<protein>
    <submittedName>
        <fullName evidence="1">Uncharacterized protein</fullName>
    </submittedName>
</protein>
<feature type="non-terminal residue" evidence="1">
    <location>
        <position position="1"/>
    </location>
</feature>
<reference evidence="1 2" key="1">
    <citation type="journal article" date="2019" name="Sci. Rep.">
        <title>Orb-weaving spider Araneus ventricosus genome elucidates the spidroin gene catalogue.</title>
        <authorList>
            <person name="Kono N."/>
            <person name="Nakamura H."/>
            <person name="Ohtoshi R."/>
            <person name="Moran D.A.P."/>
            <person name="Shinohara A."/>
            <person name="Yoshida Y."/>
            <person name="Fujiwara M."/>
            <person name="Mori M."/>
            <person name="Tomita M."/>
            <person name="Arakawa K."/>
        </authorList>
    </citation>
    <scope>NUCLEOTIDE SEQUENCE [LARGE SCALE GENOMIC DNA]</scope>
</reference>
<comment type="caution">
    <text evidence="1">The sequence shown here is derived from an EMBL/GenBank/DDBJ whole genome shotgun (WGS) entry which is preliminary data.</text>
</comment>
<accession>A0A4Y2JBG1</accession>
<proteinExistence type="predicted"/>
<gene>
    <name evidence="1" type="ORF">AVEN_184793_1</name>
</gene>
<evidence type="ECO:0000313" key="2">
    <source>
        <dbReference type="Proteomes" id="UP000499080"/>
    </source>
</evidence>
<dbReference type="Proteomes" id="UP000499080">
    <property type="component" value="Unassembled WGS sequence"/>
</dbReference>
<keyword evidence="2" id="KW-1185">Reference proteome</keyword>